<dbReference type="EMBL" id="LTAG01000117">
    <property type="protein sequence ID" value="KXO15077.1"/>
    <property type="molecule type" value="Genomic_DNA"/>
</dbReference>
<proteinExistence type="predicted"/>
<dbReference type="Proteomes" id="UP000070093">
    <property type="component" value="Unassembled WGS sequence"/>
</dbReference>
<comment type="caution">
    <text evidence="1">The sequence shown here is derived from an EMBL/GenBank/DDBJ whole genome shotgun (WGS) entry which is preliminary data.</text>
</comment>
<sequence>MREVLPYGELIAVLKKAYTEVVGQSYGQTKLKELLQFLLNKGIVVKEERGKYRLSQDHLP</sequence>
<dbReference type="STRING" id="28125.HMPREF3202_02048"/>
<name>A0A137SRR9_9BACT</name>
<evidence type="ECO:0000313" key="1">
    <source>
        <dbReference type="EMBL" id="KXO15077.1"/>
    </source>
</evidence>
<organism evidence="1 2">
    <name type="scientific">Prevotella bivia</name>
    <dbReference type="NCBI Taxonomy" id="28125"/>
    <lineage>
        <taxon>Bacteria</taxon>
        <taxon>Pseudomonadati</taxon>
        <taxon>Bacteroidota</taxon>
        <taxon>Bacteroidia</taxon>
        <taxon>Bacteroidales</taxon>
        <taxon>Prevotellaceae</taxon>
        <taxon>Prevotella</taxon>
    </lineage>
</organism>
<dbReference type="PATRIC" id="fig|28125.4.peg.2044"/>
<protein>
    <submittedName>
        <fullName evidence="1">Uncharacterized protein</fullName>
    </submittedName>
</protein>
<gene>
    <name evidence="1" type="ORF">HMPREF3202_02048</name>
</gene>
<accession>A0A137SRR9</accession>
<reference evidence="1 2" key="1">
    <citation type="submission" date="2016-02" db="EMBL/GenBank/DDBJ databases">
        <authorList>
            <person name="Wen L."/>
            <person name="He K."/>
            <person name="Yang H."/>
        </authorList>
    </citation>
    <scope>NUCLEOTIDE SEQUENCE [LARGE SCALE GENOMIC DNA]</scope>
    <source>
        <strain evidence="1 2">GED7880</strain>
    </source>
</reference>
<evidence type="ECO:0000313" key="2">
    <source>
        <dbReference type="Proteomes" id="UP000070093"/>
    </source>
</evidence>
<dbReference type="AlphaFoldDB" id="A0A137SRR9"/>